<protein>
    <submittedName>
        <fullName evidence="1">Uncharacterized protein</fullName>
    </submittedName>
</protein>
<proteinExistence type="predicted"/>
<comment type="caution">
    <text evidence="1">The sequence shown here is derived from an EMBL/GenBank/DDBJ whole genome shotgun (WGS) entry which is preliminary data.</text>
</comment>
<dbReference type="AlphaFoldDB" id="A0AAN9RRL4"/>
<gene>
    <name evidence="1" type="ORF">VNO80_02918</name>
</gene>
<sequence>MTADVIATAAGSAATVYLIQAEEEGRRGMVKSADLEGEASSGADESVRIDRDVVGDAEFCEALRAENNSQVCSVY</sequence>
<reference evidence="1 2" key="1">
    <citation type="submission" date="2024-01" db="EMBL/GenBank/DDBJ databases">
        <title>The genomes of 5 underutilized Papilionoideae crops provide insights into root nodulation and disease resistanc.</title>
        <authorList>
            <person name="Jiang F."/>
        </authorList>
    </citation>
    <scope>NUCLEOTIDE SEQUENCE [LARGE SCALE GENOMIC DNA]</scope>
    <source>
        <strain evidence="1">JINMINGXINNONG_FW02</strain>
        <tissue evidence="1">Leaves</tissue>
    </source>
</reference>
<dbReference type="EMBL" id="JAYMYR010000002">
    <property type="protein sequence ID" value="KAK7377493.1"/>
    <property type="molecule type" value="Genomic_DNA"/>
</dbReference>
<accession>A0AAN9RRL4</accession>
<evidence type="ECO:0000313" key="2">
    <source>
        <dbReference type="Proteomes" id="UP001374584"/>
    </source>
</evidence>
<keyword evidence="2" id="KW-1185">Reference proteome</keyword>
<organism evidence="1 2">
    <name type="scientific">Phaseolus coccineus</name>
    <name type="common">Scarlet runner bean</name>
    <name type="synonym">Phaseolus multiflorus</name>
    <dbReference type="NCBI Taxonomy" id="3886"/>
    <lineage>
        <taxon>Eukaryota</taxon>
        <taxon>Viridiplantae</taxon>
        <taxon>Streptophyta</taxon>
        <taxon>Embryophyta</taxon>
        <taxon>Tracheophyta</taxon>
        <taxon>Spermatophyta</taxon>
        <taxon>Magnoliopsida</taxon>
        <taxon>eudicotyledons</taxon>
        <taxon>Gunneridae</taxon>
        <taxon>Pentapetalae</taxon>
        <taxon>rosids</taxon>
        <taxon>fabids</taxon>
        <taxon>Fabales</taxon>
        <taxon>Fabaceae</taxon>
        <taxon>Papilionoideae</taxon>
        <taxon>50 kb inversion clade</taxon>
        <taxon>NPAAA clade</taxon>
        <taxon>indigoferoid/millettioid clade</taxon>
        <taxon>Phaseoleae</taxon>
        <taxon>Phaseolus</taxon>
    </lineage>
</organism>
<dbReference type="Proteomes" id="UP001374584">
    <property type="component" value="Unassembled WGS sequence"/>
</dbReference>
<name>A0AAN9RRL4_PHACN</name>
<evidence type="ECO:0000313" key="1">
    <source>
        <dbReference type="EMBL" id="KAK7377493.1"/>
    </source>
</evidence>